<reference evidence="2" key="1">
    <citation type="journal article" date="2020" name="Fungal Divers.">
        <title>Resolving the Mortierellaceae phylogeny through synthesis of multi-gene phylogenetics and phylogenomics.</title>
        <authorList>
            <person name="Vandepol N."/>
            <person name="Liber J."/>
            <person name="Desiro A."/>
            <person name="Na H."/>
            <person name="Kennedy M."/>
            <person name="Barry K."/>
            <person name="Grigoriev I.V."/>
            <person name="Miller A.N."/>
            <person name="O'Donnell K."/>
            <person name="Stajich J.E."/>
            <person name="Bonito G."/>
        </authorList>
    </citation>
    <scope>NUCLEOTIDE SEQUENCE</scope>
    <source>
        <strain evidence="2">NVP60</strain>
    </source>
</reference>
<sequence length="307" mass="32778">MDDEPKTQTFINQADDQLVDVVALYHTEARQHVVFMDDIYIAFGVAALTIKNGTAAVPLARHTSYHYIEPRCIVYHPNAVLTVIIGEQHPPNSNPGRPRTPIPISNNDSTLYEDSAGPAEPLNLDKYAESLGFSEMESNRGDGAIKVGPRPLLEVGTEIDAESEPDMEVINAGIGRLEFDNPVFTAFPAINSSSFESNNENLNGVGNDRSATPPLSTSSSESATTTGSGVSTSSAKNIPPSTIETANSGTAAATSGTTAVPDPTEIDPAEATSSWASIFRTLGDLQEQYQLTPEETTKMFTEITQSA</sequence>
<dbReference type="Proteomes" id="UP000823405">
    <property type="component" value="Unassembled WGS sequence"/>
</dbReference>
<comment type="caution">
    <text evidence="2">The sequence shown here is derived from an EMBL/GenBank/DDBJ whole genome shotgun (WGS) entry which is preliminary data.</text>
</comment>
<feature type="compositionally biased region" description="Polar residues" evidence="1">
    <location>
        <begin position="103"/>
        <end position="112"/>
    </location>
</feature>
<dbReference type="AlphaFoldDB" id="A0A9P6UHC0"/>
<proteinExistence type="predicted"/>
<name>A0A9P6UHC0_9FUNG</name>
<feature type="region of interest" description="Disordered" evidence="1">
    <location>
        <begin position="198"/>
        <end position="272"/>
    </location>
</feature>
<feature type="region of interest" description="Disordered" evidence="1">
    <location>
        <begin position="87"/>
        <end position="119"/>
    </location>
</feature>
<feature type="compositionally biased region" description="Polar residues" evidence="1">
    <location>
        <begin position="235"/>
        <end position="244"/>
    </location>
</feature>
<gene>
    <name evidence="2" type="ORF">BGZ97_003808</name>
</gene>
<evidence type="ECO:0000256" key="1">
    <source>
        <dbReference type="SAM" id="MobiDB-lite"/>
    </source>
</evidence>
<feature type="compositionally biased region" description="Low complexity" evidence="1">
    <location>
        <begin position="210"/>
        <end position="234"/>
    </location>
</feature>
<dbReference type="OrthoDB" id="2403727at2759"/>
<evidence type="ECO:0000313" key="2">
    <source>
        <dbReference type="EMBL" id="KAG0299264.1"/>
    </source>
</evidence>
<evidence type="ECO:0000313" key="3">
    <source>
        <dbReference type="Proteomes" id="UP000823405"/>
    </source>
</evidence>
<feature type="compositionally biased region" description="Low complexity" evidence="1">
    <location>
        <begin position="245"/>
        <end position="259"/>
    </location>
</feature>
<keyword evidence="3" id="KW-1185">Reference proteome</keyword>
<organism evidence="2 3">
    <name type="scientific">Linnemannia gamsii</name>
    <dbReference type="NCBI Taxonomy" id="64522"/>
    <lineage>
        <taxon>Eukaryota</taxon>
        <taxon>Fungi</taxon>
        <taxon>Fungi incertae sedis</taxon>
        <taxon>Mucoromycota</taxon>
        <taxon>Mortierellomycotina</taxon>
        <taxon>Mortierellomycetes</taxon>
        <taxon>Mortierellales</taxon>
        <taxon>Mortierellaceae</taxon>
        <taxon>Linnemannia</taxon>
    </lineage>
</organism>
<accession>A0A9P6UHC0</accession>
<dbReference type="EMBL" id="JAAAIN010001916">
    <property type="protein sequence ID" value="KAG0299264.1"/>
    <property type="molecule type" value="Genomic_DNA"/>
</dbReference>
<protein>
    <submittedName>
        <fullName evidence="2">Uncharacterized protein</fullName>
    </submittedName>
</protein>